<dbReference type="InterPro" id="IPR009000">
    <property type="entry name" value="Transl_B-barrel_sf"/>
</dbReference>
<dbReference type="EMBL" id="JAUSWO010000001">
    <property type="protein sequence ID" value="MDQ0513663.1"/>
    <property type="molecule type" value="Genomic_DNA"/>
</dbReference>
<evidence type="ECO:0000256" key="3">
    <source>
        <dbReference type="ARBA" id="ARBA00022540"/>
    </source>
</evidence>
<dbReference type="SUPFAM" id="SSF52540">
    <property type="entry name" value="P-loop containing nucleoside triphosphate hydrolases"/>
    <property type="match status" value="1"/>
</dbReference>
<protein>
    <recommendedName>
        <fullName evidence="2 8">Translation initiation factor IF-2</fullName>
    </recommendedName>
</protein>
<evidence type="ECO:0000313" key="13">
    <source>
        <dbReference type="Proteomes" id="UP001240643"/>
    </source>
</evidence>
<evidence type="ECO:0000256" key="8">
    <source>
        <dbReference type="HAMAP-Rule" id="MF_00100"/>
    </source>
</evidence>
<dbReference type="RefSeq" id="WP_256547642.1">
    <property type="nucleotide sequence ID" value="NZ_CP101809.1"/>
</dbReference>
<dbReference type="InterPro" id="IPR000795">
    <property type="entry name" value="T_Tr_GTP-bd_dom"/>
</dbReference>
<feature type="region of interest" description="Disordered" evidence="10">
    <location>
        <begin position="1"/>
        <end position="45"/>
    </location>
</feature>
<gene>
    <name evidence="8" type="primary">infB</name>
    <name evidence="12" type="ORF">J2Z62_000101</name>
</gene>
<evidence type="ECO:0000256" key="10">
    <source>
        <dbReference type="SAM" id="MobiDB-lite"/>
    </source>
</evidence>
<dbReference type="InterPro" id="IPR005225">
    <property type="entry name" value="Small_GTP-bd"/>
</dbReference>
<sequence>MNQKKPGTKPSRSSAKPNNKKASTRPHGAKPTNSRFVGRKKPDQRTQIDVKKSFEAPQVGLKNNVFIFTSALSVNEFASKIGKHPAEVVKFLFLKGIIVTVNSILTEEQIGELCLEFGYDFEKRDAELSEESLLNSLAFDDDPADLVPRPPVVTIMGHVDHGKTSLLDQIRQTNVTESEHAGITQHIGSYQVTKNGKKITFLDTPGHEAFTKMRARGASVTDIVVLVVAADDGVKPQTIEALDHARDAGVRIIVFINKMDVPGANPDLVRSQLYDQKLVVEELGGDVPCVAGSVKQNQGIAELLELILFVAELADLKANPKRLAHGTIIESRLDKGYGPIATFLVQNGTLLKGDFLTLNSTTGKVRIMHNDQLKVIEAAGPSTPVKVAGLLDIPQAGDKFFALKDEKSAKIVYQKISEKKWKERIFNLLNTQTVTADGHKRVNIIVKTDVHGSLEAIKSSLDKLNVDKINLNIVSSNTGSINESDLQLAKISGSTIFSFNVKPTKIIRTMAESEKIMIRFHNVIYTLIDEVQQLMLGSLDPVEIETVLGEAVVRQLWRHSDVGVIAGCHVTAGKITRNAKVRVLRDGIVIYTSRIASLKHGKKDEKEILINNDCGIIIEKFQDIKENDVLEAFETKFEAQHEGLVVEEKTSKNKAKKS</sequence>
<dbReference type="InterPro" id="IPR006847">
    <property type="entry name" value="IF2_N"/>
</dbReference>
<evidence type="ECO:0000256" key="4">
    <source>
        <dbReference type="ARBA" id="ARBA00022741"/>
    </source>
</evidence>
<dbReference type="Gene3D" id="2.40.30.10">
    <property type="entry name" value="Translation factors"/>
    <property type="match status" value="2"/>
</dbReference>
<feature type="compositionally biased region" description="Polar residues" evidence="10">
    <location>
        <begin position="1"/>
        <end position="17"/>
    </location>
</feature>
<evidence type="ECO:0000256" key="1">
    <source>
        <dbReference type="ARBA" id="ARBA00007733"/>
    </source>
</evidence>
<dbReference type="PANTHER" id="PTHR43381:SF5">
    <property type="entry name" value="TR-TYPE G DOMAIN-CONTAINING PROTEIN"/>
    <property type="match status" value="1"/>
</dbReference>
<comment type="similarity">
    <text evidence="1 8 9">Belongs to the TRAFAC class translation factor GTPase superfamily. Classic translation factor GTPase family. IF-2 subfamily.</text>
</comment>
<feature type="binding site" evidence="8">
    <location>
        <begin position="157"/>
        <end position="164"/>
    </location>
    <ligand>
        <name>GTP</name>
        <dbReference type="ChEBI" id="CHEBI:37565"/>
    </ligand>
</feature>
<evidence type="ECO:0000256" key="7">
    <source>
        <dbReference type="ARBA" id="ARBA00025162"/>
    </source>
</evidence>
<feature type="binding site" evidence="8">
    <location>
        <begin position="203"/>
        <end position="207"/>
    </location>
    <ligand>
        <name>GTP</name>
        <dbReference type="ChEBI" id="CHEBI:37565"/>
    </ligand>
</feature>
<dbReference type="Pfam" id="PF04760">
    <property type="entry name" value="IF2_N"/>
    <property type="match status" value="1"/>
</dbReference>
<dbReference type="Pfam" id="PF00009">
    <property type="entry name" value="GTP_EFTU"/>
    <property type="match status" value="1"/>
</dbReference>
<keyword evidence="3 8" id="KW-0396">Initiation factor</keyword>
<evidence type="ECO:0000256" key="6">
    <source>
        <dbReference type="ARBA" id="ARBA00023134"/>
    </source>
</evidence>
<evidence type="ECO:0000313" key="12">
    <source>
        <dbReference type="EMBL" id="MDQ0513663.1"/>
    </source>
</evidence>
<feature type="domain" description="Tr-type G" evidence="11">
    <location>
        <begin position="148"/>
        <end position="317"/>
    </location>
</feature>
<dbReference type="GO" id="GO:0003743">
    <property type="term" value="F:translation initiation factor activity"/>
    <property type="evidence" value="ECO:0007669"/>
    <property type="project" value="UniProtKB-KW"/>
</dbReference>
<dbReference type="PANTHER" id="PTHR43381">
    <property type="entry name" value="TRANSLATION INITIATION FACTOR IF-2-RELATED"/>
    <property type="match status" value="1"/>
</dbReference>
<dbReference type="InterPro" id="IPR023115">
    <property type="entry name" value="TIF_IF2_dom3"/>
</dbReference>
<feature type="region of interest" description="G-domain" evidence="8">
    <location>
        <begin position="151"/>
        <end position="299"/>
    </location>
</feature>
<evidence type="ECO:0000256" key="5">
    <source>
        <dbReference type="ARBA" id="ARBA00022917"/>
    </source>
</evidence>
<evidence type="ECO:0000256" key="2">
    <source>
        <dbReference type="ARBA" id="ARBA00020675"/>
    </source>
</evidence>
<feature type="binding site" evidence="8">
    <location>
        <begin position="257"/>
        <end position="260"/>
    </location>
    <ligand>
        <name>GTP</name>
        <dbReference type="ChEBI" id="CHEBI:37565"/>
    </ligand>
</feature>
<dbReference type="SUPFAM" id="SSF50447">
    <property type="entry name" value="Translation proteins"/>
    <property type="match status" value="2"/>
</dbReference>
<keyword evidence="8" id="KW-0963">Cytoplasm</keyword>
<dbReference type="InterPro" id="IPR036925">
    <property type="entry name" value="TIF_IF2_dom3_sf"/>
</dbReference>
<dbReference type="InterPro" id="IPR027417">
    <property type="entry name" value="P-loop_NTPase"/>
</dbReference>
<dbReference type="NCBIfam" id="TIGR00231">
    <property type="entry name" value="small_GTP"/>
    <property type="match status" value="1"/>
</dbReference>
<dbReference type="Pfam" id="PF22042">
    <property type="entry name" value="EF-G_D2"/>
    <property type="match status" value="1"/>
</dbReference>
<evidence type="ECO:0000256" key="9">
    <source>
        <dbReference type="RuleBase" id="RU000644"/>
    </source>
</evidence>
<dbReference type="CDD" id="cd01887">
    <property type="entry name" value="IF2_eIF5B"/>
    <property type="match status" value="1"/>
</dbReference>
<dbReference type="InterPro" id="IPR000178">
    <property type="entry name" value="TF_IF2_bacterial-like"/>
</dbReference>
<keyword evidence="13" id="KW-1185">Reference proteome</keyword>
<dbReference type="PROSITE" id="PS51722">
    <property type="entry name" value="G_TR_2"/>
    <property type="match status" value="1"/>
</dbReference>
<dbReference type="Proteomes" id="UP001240643">
    <property type="component" value="Unassembled WGS sequence"/>
</dbReference>
<comment type="caution">
    <text evidence="12">The sequence shown here is derived from an EMBL/GenBank/DDBJ whole genome shotgun (WGS) entry which is preliminary data.</text>
</comment>
<reference evidence="12" key="1">
    <citation type="submission" date="2023-07" db="EMBL/GenBank/DDBJ databases">
        <title>Genomic Encyclopedia of Type Strains, Phase IV (KMG-IV): sequencing the most valuable type-strain genomes for metagenomic binning, comparative biology and taxonomic classification.</title>
        <authorList>
            <person name="Goeker M."/>
        </authorList>
    </citation>
    <scope>NUCLEOTIDE SEQUENCE [LARGE SCALE GENOMIC DNA]</scope>
    <source>
        <strain evidence="12">DSM 21204</strain>
    </source>
</reference>
<dbReference type="InterPro" id="IPR053905">
    <property type="entry name" value="EF-G-like_DII"/>
</dbReference>
<dbReference type="HAMAP" id="MF_00100_B">
    <property type="entry name" value="IF_2_B"/>
    <property type="match status" value="1"/>
</dbReference>
<dbReference type="Gene3D" id="3.40.50.10050">
    <property type="entry name" value="Translation initiation factor IF- 2, domain 3"/>
    <property type="match status" value="1"/>
</dbReference>
<keyword evidence="6 8" id="KW-0342">GTP-binding</keyword>
<dbReference type="CDD" id="cd03702">
    <property type="entry name" value="IF2_mtIF2_II"/>
    <property type="match status" value="1"/>
</dbReference>
<dbReference type="Pfam" id="PF11987">
    <property type="entry name" value="IF-2"/>
    <property type="match status" value="1"/>
</dbReference>
<dbReference type="PROSITE" id="PS01176">
    <property type="entry name" value="IF2"/>
    <property type="match status" value="1"/>
</dbReference>
<dbReference type="InterPro" id="IPR015760">
    <property type="entry name" value="TIF_IF2"/>
</dbReference>
<keyword evidence="4 8" id="KW-0547">Nucleotide-binding</keyword>
<proteinExistence type="inferred from homology"/>
<name>A0ABU0LYA6_9BACT</name>
<dbReference type="InterPro" id="IPR044145">
    <property type="entry name" value="IF2_II"/>
</dbReference>
<dbReference type="SUPFAM" id="SSF52156">
    <property type="entry name" value="Initiation factor IF2/eIF5b, domain 3"/>
    <property type="match status" value="1"/>
</dbReference>
<evidence type="ECO:0000259" key="11">
    <source>
        <dbReference type="PROSITE" id="PS51722"/>
    </source>
</evidence>
<dbReference type="NCBIfam" id="TIGR00487">
    <property type="entry name" value="IF-2"/>
    <property type="match status" value="1"/>
</dbReference>
<accession>A0ABU0LYA6</accession>
<feature type="compositionally biased region" description="Basic residues" evidence="10">
    <location>
        <begin position="18"/>
        <end position="28"/>
    </location>
</feature>
<keyword evidence="5 8" id="KW-0648">Protein biosynthesis</keyword>
<dbReference type="Gene3D" id="3.40.50.300">
    <property type="entry name" value="P-loop containing nucleotide triphosphate hydrolases"/>
    <property type="match status" value="1"/>
</dbReference>
<organism evidence="12 13">
    <name type="scientific">Mycoplasmoides fastidiosum</name>
    <dbReference type="NCBI Taxonomy" id="92758"/>
    <lineage>
        <taxon>Bacteria</taxon>
        <taxon>Bacillati</taxon>
        <taxon>Mycoplasmatota</taxon>
        <taxon>Mycoplasmoidales</taxon>
        <taxon>Mycoplasmoidaceae</taxon>
        <taxon>Mycoplasmoides</taxon>
    </lineage>
</organism>
<comment type="subcellular location">
    <subcellularLocation>
        <location evidence="8">Cytoplasm</location>
    </subcellularLocation>
</comment>
<comment type="function">
    <text evidence="7 8 9">One of the essential components for the initiation of protein synthesis. Protects formylmethionyl-tRNA from spontaneous hydrolysis and promotes its binding to the 30S ribosomal subunits. Also involved in the hydrolysis of GTP during the formation of the 70S ribosomal complex.</text>
</comment>
<dbReference type="CDD" id="cd03692">
    <property type="entry name" value="mtIF2_IVc"/>
    <property type="match status" value="1"/>
</dbReference>